<feature type="region of interest" description="Disordered" evidence="1">
    <location>
        <begin position="522"/>
        <end position="583"/>
    </location>
</feature>
<evidence type="ECO:0000259" key="2">
    <source>
        <dbReference type="PROSITE" id="PS00028"/>
    </source>
</evidence>
<feature type="compositionally biased region" description="Low complexity" evidence="1">
    <location>
        <begin position="527"/>
        <end position="540"/>
    </location>
</feature>
<feature type="domain" description="C2H2-type" evidence="2">
    <location>
        <begin position="315"/>
        <end position="336"/>
    </location>
</feature>
<name>A0AAN8F642_9EURO</name>
<dbReference type="AlphaFoldDB" id="A0AAN8F642"/>
<sequence length="583" mass="65004">MSVSKYNNHAGRTSSQPCIDGDRTRQLFYREIPRTAIPDFEPAVPETPSILKSLAILRQHGMSPRDAQRLFCRPAQAAYFQICEELQADDGWQSLYNAIQFLDLSSVSGQQLVSSASQTSPHMYTGPFQHANGPRWSVLTGDTLRDSGIIVDDPSKAIDLYGLPPAMCYDQQLRGTESRKLDSQFVPRSTPAFEAPSMSGFDFGFALGSDEPIIPSVEDSVTYEPQNAYHRHNGFSSSDAQMSLSLPAQPSLNTAHLLTYSATTTPSQRMTPCSSINRDLDSSTKASLHEPAVPNKDFIGYTQPPPPKPCYRSPCPRCSKDFQSQKEFVSHMTAEHDRPIQYLCLHLVPGESSYCNFRTCRLARFKKHHTEEHAKDCNMPGNGASSAPACQGNEPNPNPKQVWGCWICKHPTYSVAAWVNHHMEHHKGCTRQQLKWTLLIQSLLAQNATRLLWQNQLDQLEDSTGYRWNIKWSEATRNSVRETLVHNLETGSFEGRSFDADASACQSIVMAAMDATSNFKSMLEPIPSTSKTSKRPSTSSPPRPLHRKKSFADSKHHPVIPSCTASQPASHSGFERAYSSRHK</sequence>
<feature type="compositionally biased region" description="Polar residues" evidence="1">
    <location>
        <begin position="1"/>
        <end position="17"/>
    </location>
</feature>
<evidence type="ECO:0000256" key="1">
    <source>
        <dbReference type="SAM" id="MobiDB-lite"/>
    </source>
</evidence>
<dbReference type="Proteomes" id="UP001316803">
    <property type="component" value="Unassembled WGS sequence"/>
</dbReference>
<feature type="region of interest" description="Disordered" evidence="1">
    <location>
        <begin position="1"/>
        <end position="20"/>
    </location>
</feature>
<proteinExistence type="predicted"/>
<organism evidence="3 4">
    <name type="scientific">Knufia fluminis</name>
    <dbReference type="NCBI Taxonomy" id="191047"/>
    <lineage>
        <taxon>Eukaryota</taxon>
        <taxon>Fungi</taxon>
        <taxon>Dikarya</taxon>
        <taxon>Ascomycota</taxon>
        <taxon>Pezizomycotina</taxon>
        <taxon>Eurotiomycetes</taxon>
        <taxon>Chaetothyriomycetidae</taxon>
        <taxon>Chaetothyriales</taxon>
        <taxon>Trichomeriaceae</taxon>
        <taxon>Knufia</taxon>
    </lineage>
</organism>
<keyword evidence="4" id="KW-1185">Reference proteome</keyword>
<dbReference type="PROSITE" id="PS00028">
    <property type="entry name" value="ZINC_FINGER_C2H2_1"/>
    <property type="match status" value="1"/>
</dbReference>
<comment type="caution">
    <text evidence="3">The sequence shown here is derived from an EMBL/GenBank/DDBJ whole genome shotgun (WGS) entry which is preliminary data.</text>
</comment>
<evidence type="ECO:0000313" key="3">
    <source>
        <dbReference type="EMBL" id="KAK5952151.1"/>
    </source>
</evidence>
<gene>
    <name evidence="3" type="ORF">OHC33_006624</name>
</gene>
<evidence type="ECO:0000313" key="4">
    <source>
        <dbReference type="Proteomes" id="UP001316803"/>
    </source>
</evidence>
<accession>A0AAN8F642</accession>
<dbReference type="InterPro" id="IPR013087">
    <property type="entry name" value="Znf_C2H2_type"/>
</dbReference>
<protein>
    <recommendedName>
        <fullName evidence="2">C2H2-type domain-containing protein</fullName>
    </recommendedName>
</protein>
<dbReference type="SMART" id="SM00355">
    <property type="entry name" value="ZnF_C2H2"/>
    <property type="match status" value="2"/>
</dbReference>
<reference evidence="3 4" key="1">
    <citation type="submission" date="2022-12" db="EMBL/GenBank/DDBJ databases">
        <title>Genomic features and morphological characterization of a novel Knufia sp. strain isolated from spacecraft assembly facility.</title>
        <authorList>
            <person name="Teixeira M."/>
            <person name="Chander A.M."/>
            <person name="Stajich J.E."/>
            <person name="Venkateswaran K."/>
        </authorList>
    </citation>
    <scope>NUCLEOTIDE SEQUENCE [LARGE SCALE GENOMIC DNA]</scope>
    <source>
        <strain evidence="3 4">FJI-L2-BK-P2</strain>
    </source>
</reference>
<dbReference type="EMBL" id="JAKLMC020000016">
    <property type="protein sequence ID" value="KAK5952151.1"/>
    <property type="molecule type" value="Genomic_DNA"/>
</dbReference>